<name>A0ABS0Y547_9HYPH</name>
<evidence type="ECO:0000313" key="3">
    <source>
        <dbReference type="Proteomes" id="UP000620670"/>
    </source>
</evidence>
<keyword evidence="3" id="KW-1185">Reference proteome</keyword>
<dbReference type="EMBL" id="JAELXT010000025">
    <property type="protein sequence ID" value="MBJ6127435.1"/>
    <property type="molecule type" value="Genomic_DNA"/>
</dbReference>
<protein>
    <submittedName>
        <fullName evidence="2">4Fe-4S dicluster domain-containing protein</fullName>
    </submittedName>
</protein>
<reference evidence="3" key="1">
    <citation type="submission" date="2020-12" db="EMBL/GenBank/DDBJ databases">
        <title>Hymenobacter sp.</title>
        <authorList>
            <person name="Kim M.K."/>
        </authorList>
    </citation>
    <scope>NUCLEOTIDE SEQUENCE [LARGE SCALE GENOMIC DNA]</scope>
    <source>
        <strain evidence="3">BT325</strain>
    </source>
</reference>
<dbReference type="Pfam" id="PF12838">
    <property type="entry name" value="Fer4_7"/>
    <property type="match status" value="1"/>
</dbReference>
<organism evidence="2 3">
    <name type="scientific">Microvirga splendida</name>
    <dbReference type="NCBI Taxonomy" id="2795727"/>
    <lineage>
        <taxon>Bacteria</taxon>
        <taxon>Pseudomonadati</taxon>
        <taxon>Pseudomonadota</taxon>
        <taxon>Alphaproteobacteria</taxon>
        <taxon>Hyphomicrobiales</taxon>
        <taxon>Methylobacteriaceae</taxon>
        <taxon>Microvirga</taxon>
    </lineage>
</organism>
<feature type="domain" description="4Fe-4S ferredoxin-type" evidence="1">
    <location>
        <begin position="66"/>
        <end position="95"/>
    </location>
</feature>
<evidence type="ECO:0000259" key="1">
    <source>
        <dbReference type="PROSITE" id="PS51379"/>
    </source>
</evidence>
<comment type="caution">
    <text evidence="2">The sequence shown here is derived from an EMBL/GenBank/DDBJ whole genome shotgun (WGS) entry which is preliminary data.</text>
</comment>
<dbReference type="Gene3D" id="3.30.70.20">
    <property type="match status" value="1"/>
</dbReference>
<dbReference type="Proteomes" id="UP000620670">
    <property type="component" value="Unassembled WGS sequence"/>
</dbReference>
<evidence type="ECO:0000313" key="2">
    <source>
        <dbReference type="EMBL" id="MBJ6127435.1"/>
    </source>
</evidence>
<dbReference type="PROSITE" id="PS51379">
    <property type="entry name" value="4FE4S_FER_2"/>
    <property type="match status" value="1"/>
</dbReference>
<sequence length="99" mass="10287">MAETPPDLMRRSFLLGRFVQPPESAESPPVAVIGQSCFAFQGIACMSCRDACPSGAVRFELVIGGARPRIMTDGCTGCGDCCQACPANAIELSTIEGGS</sequence>
<proteinExistence type="predicted"/>
<accession>A0ABS0Y547</accession>
<dbReference type="SUPFAM" id="SSF54862">
    <property type="entry name" value="4Fe-4S ferredoxins"/>
    <property type="match status" value="1"/>
</dbReference>
<dbReference type="RefSeq" id="WP_199050660.1">
    <property type="nucleotide sequence ID" value="NZ_JAELXT010000025.1"/>
</dbReference>
<dbReference type="InterPro" id="IPR017896">
    <property type="entry name" value="4Fe4S_Fe-S-bd"/>
</dbReference>
<gene>
    <name evidence="2" type="ORF">JAO75_18705</name>
</gene>